<dbReference type="NCBIfam" id="TIGR00756">
    <property type="entry name" value="PPR"/>
    <property type="match status" value="1"/>
</dbReference>
<dbReference type="OrthoDB" id="185373at2759"/>
<feature type="compositionally biased region" description="Basic and acidic residues" evidence="2">
    <location>
        <begin position="852"/>
        <end position="866"/>
    </location>
</feature>
<dbReference type="GO" id="GO:0007005">
    <property type="term" value="P:mitochondrion organization"/>
    <property type="evidence" value="ECO:0007669"/>
    <property type="project" value="TreeGrafter"/>
</dbReference>
<dbReference type="RefSeq" id="XP_047769078.1">
    <property type="nucleotide sequence ID" value="XM_047913076.1"/>
</dbReference>
<dbReference type="KEGG" id="ffu:CLAFUR5_13928"/>
<feature type="region of interest" description="Disordered" evidence="2">
    <location>
        <begin position="84"/>
        <end position="105"/>
    </location>
</feature>
<reference evidence="3" key="2">
    <citation type="journal article" date="2022" name="Microb. Genom.">
        <title>A chromosome-scale genome assembly of the tomato pathogen Cladosporium fulvum reveals a compartmentalized genome architecture and the presence of a dispensable chromosome.</title>
        <authorList>
            <person name="Zaccaron A.Z."/>
            <person name="Chen L.H."/>
            <person name="Samaras A."/>
            <person name="Stergiopoulos I."/>
        </authorList>
    </citation>
    <scope>NUCLEOTIDE SEQUENCE</scope>
    <source>
        <strain evidence="3">Race5_Kim</strain>
    </source>
</reference>
<dbReference type="GO" id="GO:0006396">
    <property type="term" value="P:RNA processing"/>
    <property type="evidence" value="ECO:0007669"/>
    <property type="project" value="TreeGrafter"/>
</dbReference>
<dbReference type="EMBL" id="CP090174">
    <property type="protein sequence ID" value="UJO24712.1"/>
    <property type="molecule type" value="Genomic_DNA"/>
</dbReference>
<gene>
    <name evidence="3" type="ORF">CLAFUR5_13928</name>
</gene>
<feature type="repeat" description="PPR" evidence="1">
    <location>
        <begin position="735"/>
        <end position="769"/>
    </location>
</feature>
<dbReference type="GeneID" id="71993806"/>
<reference evidence="3" key="1">
    <citation type="submission" date="2021-12" db="EMBL/GenBank/DDBJ databases">
        <authorList>
            <person name="Zaccaron A."/>
            <person name="Stergiopoulos I."/>
        </authorList>
    </citation>
    <scope>NUCLEOTIDE SEQUENCE</scope>
    <source>
        <strain evidence="3">Race5_Kim</strain>
    </source>
</reference>
<evidence type="ECO:0008006" key="5">
    <source>
        <dbReference type="Google" id="ProtNLM"/>
    </source>
</evidence>
<accession>A0A9Q8PLR2</accession>
<sequence length="888" mass="100287">MLLCRLTIRTLHHSHNRFPSPTICTSQRTWLQAPRSYSSASGGDQQDEELDLSRLPADSAYLDFLLGPADASLASSYGKEVENTSAAASTRSESSHNAPNARTTLSLRRTRREQVKHALANASRRRKKDVASNAKIQRTVQQISQWHLDHDGQEGPTVSVRRLVPAVAPAREASQLSGLEHWSLKLNRRQRASLQRRTRTIRSAVTRSQGTEKAKRNHGQNATPKHNSRRKRLAQRMGKEPAAYARPNQPFFMLRLSHTQDWQENFAKLQSSFDKRSSHYGQEVSLPKLHPNAGAWAAFALEAGNSGRLWRPALGKDLPYVNLKKRWYWEQAALWILSHEPERAVEFLVSTHRCCNARTVVNILQHLADKFTHPQDNTGAKNLAALADAFPRLADRGIRRPLRIGSSFLRLLMPHSSHDQINELYRAIKDHRVMTTWLTWLHFATRFARSGQFEHALDATIESSRAGAAHDSTAFRSTCATLLRAAIKEPSGLRVCLRVIDKFVDLGVTLNIRLCNIVMLNAVEAGDQRTAFAVYNSLVEHGLQADAYTYAILLKGCKAAIDDADGLNTTIRHAIEHIGIANEPVVATEIIHCLALHHTRHNPDNAFDTIADGYAQLFDLEPLRKLGIVLPHLSARVHPDKQRMQPPKHVVEIMIAAHLEHMYQRTQSTTNAYELYRRFLELADAGEEPFRALLETDHAANAFMMTFGKTKKGLLHSAQVIKDMQRDTRVCCRPTVQTWTIFLYSFTRHGQMKLAEQVLSYMKSKDMTPNEVTWNVLTAGYATAQDVHGTLDALRRMERDGKVWDRWTEGGLKSLKDQQALAQLTQSQYTMRLQADVDADIKEGLRDRISALEADKVEERQHREESTADSPADVVEADDVVDTVYKPF</sequence>
<protein>
    <recommendedName>
        <fullName evidence="5">Pentatricopeptide repeat protein</fullName>
    </recommendedName>
</protein>
<dbReference type="InterPro" id="IPR051114">
    <property type="entry name" value="Mito_RNA_Proc_CCM1"/>
</dbReference>
<organism evidence="3 4">
    <name type="scientific">Passalora fulva</name>
    <name type="common">Tomato leaf mold</name>
    <name type="synonym">Cladosporium fulvum</name>
    <dbReference type="NCBI Taxonomy" id="5499"/>
    <lineage>
        <taxon>Eukaryota</taxon>
        <taxon>Fungi</taxon>
        <taxon>Dikarya</taxon>
        <taxon>Ascomycota</taxon>
        <taxon>Pezizomycotina</taxon>
        <taxon>Dothideomycetes</taxon>
        <taxon>Dothideomycetidae</taxon>
        <taxon>Mycosphaerellales</taxon>
        <taxon>Mycosphaerellaceae</taxon>
        <taxon>Fulvia</taxon>
    </lineage>
</organism>
<feature type="region of interest" description="Disordered" evidence="2">
    <location>
        <begin position="203"/>
        <end position="231"/>
    </location>
</feature>
<evidence type="ECO:0000256" key="1">
    <source>
        <dbReference type="PROSITE-ProRule" id="PRU00708"/>
    </source>
</evidence>
<dbReference type="GO" id="GO:0005739">
    <property type="term" value="C:mitochondrion"/>
    <property type="evidence" value="ECO:0007669"/>
    <property type="project" value="TreeGrafter"/>
</dbReference>
<name>A0A9Q8PLR2_PASFU</name>
<dbReference type="InterPro" id="IPR002885">
    <property type="entry name" value="PPR_rpt"/>
</dbReference>
<dbReference type="AlphaFoldDB" id="A0A9Q8PLR2"/>
<evidence type="ECO:0000313" key="4">
    <source>
        <dbReference type="Proteomes" id="UP000756132"/>
    </source>
</evidence>
<proteinExistence type="predicted"/>
<evidence type="ECO:0000256" key="2">
    <source>
        <dbReference type="SAM" id="MobiDB-lite"/>
    </source>
</evidence>
<dbReference type="PANTHER" id="PTHR47934">
    <property type="entry name" value="PENTATRICOPEPTIDE REPEAT-CONTAINING PROTEIN PET309, MITOCHONDRIAL"/>
    <property type="match status" value="1"/>
</dbReference>
<keyword evidence="4" id="KW-1185">Reference proteome</keyword>
<dbReference type="GO" id="GO:0003729">
    <property type="term" value="F:mRNA binding"/>
    <property type="evidence" value="ECO:0007669"/>
    <property type="project" value="TreeGrafter"/>
</dbReference>
<dbReference type="PROSITE" id="PS51375">
    <property type="entry name" value="PPR"/>
    <property type="match status" value="1"/>
</dbReference>
<evidence type="ECO:0000313" key="3">
    <source>
        <dbReference type="EMBL" id="UJO24712.1"/>
    </source>
</evidence>
<feature type="region of interest" description="Disordered" evidence="2">
    <location>
        <begin position="852"/>
        <end position="876"/>
    </location>
</feature>
<dbReference type="InterPro" id="IPR011990">
    <property type="entry name" value="TPR-like_helical_dom_sf"/>
</dbReference>
<dbReference type="Pfam" id="PF13041">
    <property type="entry name" value="PPR_2"/>
    <property type="match status" value="1"/>
</dbReference>
<dbReference type="Proteomes" id="UP000756132">
    <property type="component" value="Chromosome 12"/>
</dbReference>
<dbReference type="PANTHER" id="PTHR47934:SF6">
    <property type="entry name" value="MITOCHONDRIAL GROUP I INTRON SPLICING FACTOR CCM1-RELATED"/>
    <property type="match status" value="1"/>
</dbReference>
<dbReference type="Gene3D" id="1.25.40.10">
    <property type="entry name" value="Tetratricopeptide repeat domain"/>
    <property type="match status" value="2"/>
</dbReference>